<feature type="compositionally biased region" description="Basic and acidic residues" evidence="1">
    <location>
        <begin position="18"/>
        <end position="32"/>
    </location>
</feature>
<feature type="region of interest" description="Disordered" evidence="1">
    <location>
        <begin position="1"/>
        <end position="32"/>
    </location>
</feature>
<comment type="caution">
    <text evidence="2">The sequence shown here is derived from an EMBL/GenBank/DDBJ whole genome shotgun (WGS) entry which is preliminary data.</text>
</comment>
<keyword evidence="3" id="KW-1185">Reference proteome</keyword>
<dbReference type="Proteomes" id="UP000824782">
    <property type="component" value="Unassembled WGS sequence"/>
</dbReference>
<evidence type="ECO:0000313" key="3">
    <source>
        <dbReference type="Proteomes" id="UP000824782"/>
    </source>
</evidence>
<accession>A0AAV6ZNG2</accession>
<protein>
    <submittedName>
        <fullName evidence="2">Uncharacterized protein</fullName>
    </submittedName>
</protein>
<dbReference type="AlphaFoldDB" id="A0AAV6ZNG2"/>
<evidence type="ECO:0000313" key="2">
    <source>
        <dbReference type="EMBL" id="KAG8550917.1"/>
    </source>
</evidence>
<sequence>MAAMEDLVTGEDVTSDSPAKDLHHQAEDEKGRTLLDIEARQQVLLENIVICDHMLVQLQRLRQSLADKEHPETEYPISDQLKSENLADVQSDFQHEP</sequence>
<reference evidence="2" key="1">
    <citation type="thesis" date="2020" institute="ProQuest LLC" country="789 East Eisenhower Parkway, Ann Arbor, MI, USA">
        <title>Comparative Genomics and Chromosome Evolution.</title>
        <authorList>
            <person name="Mudd A.B."/>
        </authorList>
    </citation>
    <scope>NUCLEOTIDE SEQUENCE</scope>
    <source>
        <strain evidence="2">237g6f4</strain>
        <tissue evidence="2">Blood</tissue>
    </source>
</reference>
<name>A0AAV6ZNG2_ENGPU</name>
<organism evidence="2 3">
    <name type="scientific">Engystomops pustulosus</name>
    <name type="common">Tungara frog</name>
    <name type="synonym">Physalaemus pustulosus</name>
    <dbReference type="NCBI Taxonomy" id="76066"/>
    <lineage>
        <taxon>Eukaryota</taxon>
        <taxon>Metazoa</taxon>
        <taxon>Chordata</taxon>
        <taxon>Craniata</taxon>
        <taxon>Vertebrata</taxon>
        <taxon>Euteleostomi</taxon>
        <taxon>Amphibia</taxon>
        <taxon>Batrachia</taxon>
        <taxon>Anura</taxon>
        <taxon>Neobatrachia</taxon>
        <taxon>Hyloidea</taxon>
        <taxon>Leptodactylidae</taxon>
        <taxon>Leiuperinae</taxon>
        <taxon>Engystomops</taxon>
    </lineage>
</organism>
<proteinExistence type="predicted"/>
<feature type="region of interest" description="Disordered" evidence="1">
    <location>
        <begin position="66"/>
        <end position="97"/>
    </location>
</feature>
<gene>
    <name evidence="2" type="ORF">GDO81_027489</name>
</gene>
<evidence type="ECO:0000256" key="1">
    <source>
        <dbReference type="SAM" id="MobiDB-lite"/>
    </source>
</evidence>
<dbReference type="EMBL" id="WNYA01000017">
    <property type="protein sequence ID" value="KAG8550917.1"/>
    <property type="molecule type" value="Genomic_DNA"/>
</dbReference>